<accession>A0ABU9BHD5</accession>
<keyword evidence="6 8" id="KW-0998">Cell outer membrane</keyword>
<dbReference type="RefSeq" id="WP_341423693.1">
    <property type="nucleotide sequence ID" value="NZ_JBBUTG010000001.1"/>
</dbReference>
<dbReference type="InterPro" id="IPR003282">
    <property type="entry name" value="T3SS_SctJ"/>
</dbReference>
<feature type="transmembrane region" description="Helical" evidence="8">
    <location>
        <begin position="212"/>
        <end position="234"/>
    </location>
</feature>
<evidence type="ECO:0000259" key="9">
    <source>
        <dbReference type="Pfam" id="PF01514"/>
    </source>
</evidence>
<feature type="chain" id="PRO_5045005975" description="Lipoprotein" evidence="8">
    <location>
        <begin position="26"/>
        <end position="264"/>
    </location>
</feature>
<feature type="domain" description="Flagellar M-ring N-terminal" evidence="9">
    <location>
        <begin position="30"/>
        <end position="201"/>
    </location>
</feature>
<organism evidence="10 11">
    <name type="scientific">Ideonella lacteola</name>
    <dbReference type="NCBI Taxonomy" id="2984193"/>
    <lineage>
        <taxon>Bacteria</taxon>
        <taxon>Pseudomonadati</taxon>
        <taxon>Pseudomonadota</taxon>
        <taxon>Betaproteobacteria</taxon>
        <taxon>Burkholderiales</taxon>
        <taxon>Sphaerotilaceae</taxon>
        <taxon>Ideonella</taxon>
    </lineage>
</organism>
<evidence type="ECO:0000313" key="10">
    <source>
        <dbReference type="EMBL" id="MEK8029352.1"/>
    </source>
</evidence>
<keyword evidence="7 8" id="KW-0449">Lipoprotein</keyword>
<gene>
    <name evidence="10" type="primary">sctJ</name>
    <name evidence="10" type="ORF">AACH06_00850</name>
</gene>
<dbReference type="Pfam" id="PF01514">
    <property type="entry name" value="YscJ_FliF"/>
    <property type="match status" value="1"/>
</dbReference>
<comment type="caution">
    <text evidence="10">The sequence shown here is derived from an EMBL/GenBank/DDBJ whole genome shotgun (WGS) entry which is preliminary data.</text>
</comment>
<keyword evidence="8" id="KW-0812">Transmembrane</keyword>
<keyword evidence="8" id="KW-1133">Transmembrane helix</keyword>
<evidence type="ECO:0000313" key="11">
    <source>
        <dbReference type="Proteomes" id="UP001371218"/>
    </source>
</evidence>
<dbReference type="NCBIfam" id="TIGR02544">
    <property type="entry name" value="III_secr_YscJ"/>
    <property type="match status" value="1"/>
</dbReference>
<dbReference type="Proteomes" id="UP001371218">
    <property type="component" value="Unassembled WGS sequence"/>
</dbReference>
<evidence type="ECO:0000256" key="1">
    <source>
        <dbReference type="ARBA" id="ARBA00004459"/>
    </source>
</evidence>
<dbReference type="PROSITE" id="PS51257">
    <property type="entry name" value="PROKAR_LIPOPROTEIN"/>
    <property type="match status" value="1"/>
</dbReference>
<keyword evidence="11" id="KW-1185">Reference proteome</keyword>
<evidence type="ECO:0000256" key="6">
    <source>
        <dbReference type="ARBA" id="ARBA00023237"/>
    </source>
</evidence>
<evidence type="ECO:0000256" key="5">
    <source>
        <dbReference type="ARBA" id="ARBA00023139"/>
    </source>
</evidence>
<dbReference type="InterPro" id="IPR045851">
    <property type="entry name" value="AMP-bd_C_sf"/>
</dbReference>
<keyword evidence="4 8" id="KW-0472">Membrane</keyword>
<evidence type="ECO:0000256" key="7">
    <source>
        <dbReference type="ARBA" id="ARBA00023288"/>
    </source>
</evidence>
<name>A0ABU9BHD5_9BURK</name>
<feature type="signal peptide" evidence="8">
    <location>
        <begin position="1"/>
        <end position="25"/>
    </location>
</feature>
<dbReference type="InterPro" id="IPR006182">
    <property type="entry name" value="FliF_N_dom"/>
</dbReference>
<keyword evidence="3 8" id="KW-0732">Signal</keyword>
<dbReference type="PANTHER" id="PTHR30046">
    <property type="entry name" value="FLAGELLAR M-RING PROTEIN"/>
    <property type="match status" value="1"/>
</dbReference>
<dbReference type="Gene3D" id="3.30.300.30">
    <property type="match status" value="1"/>
</dbReference>
<dbReference type="Gene3D" id="3.30.70.1530">
    <property type="entry name" value="Hypothetical protein rpa1041"/>
    <property type="match status" value="1"/>
</dbReference>
<comment type="subcellular location">
    <subcellularLocation>
        <location evidence="1">Cell outer membrane</location>
        <topology evidence="1">Lipid-anchor</topology>
    </subcellularLocation>
</comment>
<reference evidence="10 11" key="1">
    <citation type="submission" date="2024-04" db="EMBL/GenBank/DDBJ databases">
        <title>Novel species of the genus Ideonella isolated from streams.</title>
        <authorList>
            <person name="Lu H."/>
        </authorList>
    </citation>
    <scope>NUCLEOTIDE SEQUENCE [LARGE SCALE GENOMIC DNA]</scope>
    <source>
        <strain evidence="10 11">DXS29W</strain>
    </source>
</reference>
<keyword evidence="5 8" id="KW-0564">Palmitate</keyword>
<dbReference type="PRINTS" id="PR01338">
    <property type="entry name" value="TYPE3OMKPROT"/>
</dbReference>
<evidence type="ECO:0000256" key="4">
    <source>
        <dbReference type="ARBA" id="ARBA00023136"/>
    </source>
</evidence>
<comment type="similarity">
    <text evidence="2 8">Belongs to the YscJ lipoprotein family.</text>
</comment>
<dbReference type="EMBL" id="JBBUTG010000001">
    <property type="protein sequence ID" value="MEK8029352.1"/>
    <property type="molecule type" value="Genomic_DNA"/>
</dbReference>
<sequence>MRLCASPKHRTVRWLATMCLAMLFAACRTDLYTKQSESDANDMVAALREQGVDAEKRTPDSGKSWSVTVEEDEIVRAMAVLRAAGLPAERHANLGELFKKEGLISTPTEERVRFVHGVTEELSDTLTHIDGVIAAKVHIVLPQNDPLSAHPKPSSASVFVKYRPDANLSSLVPPIKNLVSRSVEGLVYDNVSVTLVQGEVVKALPPAPPSRAWIWVVLAAVVSLALVLVGWVWWRRPAWLPRAVLQRPPRRPSASVAVAAEGAG</sequence>
<protein>
    <recommendedName>
        <fullName evidence="8">Lipoprotein</fullName>
    </recommendedName>
</protein>
<dbReference type="PANTHER" id="PTHR30046:SF2">
    <property type="entry name" value="YOP PROTEINS TRANSLOCATION LIPOPROTEIN J"/>
    <property type="match status" value="1"/>
</dbReference>
<proteinExistence type="inferred from homology"/>
<evidence type="ECO:0000256" key="2">
    <source>
        <dbReference type="ARBA" id="ARBA00009509"/>
    </source>
</evidence>
<evidence type="ECO:0000256" key="3">
    <source>
        <dbReference type="ARBA" id="ARBA00022729"/>
    </source>
</evidence>
<evidence type="ECO:0000256" key="8">
    <source>
        <dbReference type="RuleBase" id="RU364102"/>
    </source>
</evidence>
<dbReference type="InterPro" id="IPR043427">
    <property type="entry name" value="YscJ/FliF"/>
</dbReference>